<dbReference type="AlphaFoldDB" id="A0A3E2HL31"/>
<feature type="domain" description="DUF7708" evidence="3">
    <location>
        <begin position="60"/>
        <end position="204"/>
    </location>
</feature>
<dbReference type="Pfam" id="PF24809">
    <property type="entry name" value="DUF7708"/>
    <property type="match status" value="1"/>
</dbReference>
<evidence type="ECO:0000259" key="3">
    <source>
        <dbReference type="Pfam" id="PF24809"/>
    </source>
</evidence>
<dbReference type="Proteomes" id="UP000258309">
    <property type="component" value="Unassembled WGS sequence"/>
</dbReference>
<protein>
    <submittedName>
        <fullName evidence="5">Uncharacterized protein</fullName>
    </submittedName>
</protein>
<dbReference type="OrthoDB" id="7464126at2759"/>
<keyword evidence="6" id="KW-1185">Reference proteome</keyword>
<feature type="non-terminal residue" evidence="5">
    <location>
        <position position="832"/>
    </location>
</feature>
<dbReference type="PANTHER" id="PTHR10039">
    <property type="entry name" value="AMELOGENIN"/>
    <property type="match status" value="1"/>
</dbReference>
<organism evidence="5 6">
    <name type="scientific">Scytalidium lignicola</name>
    <name type="common">Hyphomycete</name>
    <dbReference type="NCBI Taxonomy" id="5539"/>
    <lineage>
        <taxon>Eukaryota</taxon>
        <taxon>Fungi</taxon>
        <taxon>Dikarya</taxon>
        <taxon>Ascomycota</taxon>
        <taxon>Pezizomycotina</taxon>
        <taxon>Leotiomycetes</taxon>
        <taxon>Leotiomycetes incertae sedis</taxon>
        <taxon>Scytalidium</taxon>
    </lineage>
</organism>
<evidence type="ECO:0000256" key="1">
    <source>
        <dbReference type="ARBA" id="ARBA00022737"/>
    </source>
</evidence>
<dbReference type="InterPro" id="IPR056125">
    <property type="entry name" value="DUF7708"/>
</dbReference>
<dbReference type="Pfam" id="PF22939">
    <property type="entry name" value="WHD_GPIID"/>
    <property type="match status" value="1"/>
</dbReference>
<evidence type="ECO:0000259" key="4">
    <source>
        <dbReference type="Pfam" id="PF24883"/>
    </source>
</evidence>
<dbReference type="STRING" id="5539.A0A3E2HL31"/>
<dbReference type="InterPro" id="IPR054471">
    <property type="entry name" value="GPIID_WHD"/>
</dbReference>
<gene>
    <name evidence="5" type="ORF">B7463_g2206</name>
</gene>
<feature type="domain" description="Nephrocystin 3-like N-terminal" evidence="4">
    <location>
        <begin position="255"/>
        <end position="421"/>
    </location>
</feature>
<dbReference type="SUPFAM" id="SSF52540">
    <property type="entry name" value="P-loop containing nucleoside triphosphate hydrolases"/>
    <property type="match status" value="1"/>
</dbReference>
<dbReference type="Gene3D" id="3.40.50.300">
    <property type="entry name" value="P-loop containing nucleotide triphosphate hydrolases"/>
    <property type="match status" value="1"/>
</dbReference>
<keyword evidence="1" id="KW-0677">Repeat</keyword>
<feature type="non-terminal residue" evidence="5">
    <location>
        <position position="1"/>
    </location>
</feature>
<dbReference type="Pfam" id="PF24883">
    <property type="entry name" value="NPHP3_N"/>
    <property type="match status" value="1"/>
</dbReference>
<evidence type="ECO:0000313" key="6">
    <source>
        <dbReference type="Proteomes" id="UP000258309"/>
    </source>
</evidence>
<accession>A0A3E2HL31</accession>
<evidence type="ECO:0000259" key="2">
    <source>
        <dbReference type="Pfam" id="PF22939"/>
    </source>
</evidence>
<dbReference type="InterPro" id="IPR027417">
    <property type="entry name" value="P-loop_NTPase"/>
</dbReference>
<evidence type="ECO:0000313" key="5">
    <source>
        <dbReference type="EMBL" id="RFU34097.1"/>
    </source>
</evidence>
<proteinExistence type="predicted"/>
<dbReference type="InterPro" id="IPR056884">
    <property type="entry name" value="NPHP3-like_N"/>
</dbReference>
<sequence>MSASLTDPWVIARDQYISDLTVEERKLFEHATLENILLTSTEDQIQHEQQSQSRAVMRRLKPFLSVIEEFGAAFDVFLNTYSLVLAPLWGSLRVIFLLASKYNEIFDRIVEVLERIGYVVPRFRDYERIFGTHLRIISALSTVYLDIITLCTEIKGFIRSIAKSRIKSFAKLFAPLDHHLGEVISRFRLHREDVELEVEACHMIEAAKDHDLAMHDREVAILERKKDFLKHIRSLLSPIDYVDRQRKALRSCQPGTGQWIFDETQYKEWKSSTESSLLNIFGIPGCGKTILLSCIIDDLGKEIAERELLVHHYCDYKDPRSLDPMTVIGTLINGLLEGLDISEELSCLICNVFRDGQRSLEESDMLQILDHVLDCRLDYSIYVVVDGVDEVEERERKALFKLLKHFAECPHSSIKLIVSSRASVSEMICLPCRLHVTQANISNDIDKFVRQATEKLILSDELMIRDASLKDEIVQRLAHGARGMFLWVKFQLDSLCDCDSDASIQEALENLPQSLTETYERLLGKIQNFQRRILVRHMMQWITCARRNLSIDELLEGVAFTIDDDHWDSAKIPIDPGRLIRASGNLLVIDDEDRSVQLAHYTVQQFLLVDALNQISLSSFTYHFTREEAERYVGEICVIYLCFSDFETQITRYINRTTTHMEVIEKALLNSDSIVQGGFIVSAVSALSNFLRSRDKYQPSNIDYARHLPYAPRGLRPKYELLGYVVNEWLHHTTNFMPEEQCGAGIDAHIAKIWNHFKTLVYRKQLLFKLRPWDGAMNNNQELPHMPLICWAMRYRHEALLRSVNDENIAPLGKYFEAAAKWFGSKNIKYLF</sequence>
<dbReference type="EMBL" id="NCSJ02000025">
    <property type="protein sequence ID" value="RFU34097.1"/>
    <property type="molecule type" value="Genomic_DNA"/>
</dbReference>
<comment type="caution">
    <text evidence="5">The sequence shown here is derived from an EMBL/GenBank/DDBJ whole genome shotgun (WGS) entry which is preliminary data.</text>
</comment>
<name>A0A3E2HL31_SCYLI</name>
<dbReference type="PANTHER" id="PTHR10039:SF10">
    <property type="entry name" value="NACHT DOMAIN-CONTAINING PROTEIN"/>
    <property type="match status" value="1"/>
</dbReference>
<feature type="domain" description="GPI inositol-deacylase winged helix" evidence="2">
    <location>
        <begin position="530"/>
        <end position="613"/>
    </location>
</feature>
<dbReference type="OMA" id="PAPRNIC"/>
<reference evidence="5 6" key="1">
    <citation type="submission" date="2018-05" db="EMBL/GenBank/DDBJ databases">
        <title>Draft genome sequence of Scytalidium lignicola DSM 105466, a ubiquitous saprotrophic fungus.</title>
        <authorList>
            <person name="Buettner E."/>
            <person name="Gebauer A.M."/>
            <person name="Hofrichter M."/>
            <person name="Liers C."/>
            <person name="Kellner H."/>
        </authorList>
    </citation>
    <scope>NUCLEOTIDE SEQUENCE [LARGE SCALE GENOMIC DNA]</scope>
    <source>
        <strain evidence="5 6">DSM 105466</strain>
    </source>
</reference>